<name>A0AAD4GMA5_BOLED</name>
<dbReference type="EMBL" id="WHUW01000001">
    <property type="protein sequence ID" value="KAF8452512.1"/>
    <property type="molecule type" value="Genomic_DNA"/>
</dbReference>
<gene>
    <name evidence="2" type="ORF">L210DRAFT_2040275</name>
</gene>
<evidence type="ECO:0000313" key="3">
    <source>
        <dbReference type="Proteomes" id="UP001194468"/>
    </source>
</evidence>
<dbReference type="Proteomes" id="UP001194468">
    <property type="component" value="Unassembled WGS sequence"/>
</dbReference>
<sequence>MTQSDSRGGPMTVHGYIRSLLCTRRLVSVYCSSRHSRHGYVHYELCTFFELDTLSTYLVSLIIEGLFKTANVQLVSGPEHFPSIKTPSMMKLHVQSRKDHSAYIQGRYPENFHSNVFYLSFPIGFHVRACKIAVKFYPWSSCPMTILNDDRASSGLAIASTFNSLYSLRSSSQLRIHRTPNLYRGTAIGPFGFHIIYCSDHGYYGCCCKDSFDDEHLDMQIQREMERTRDKTIHTFVKPVETEPGSTDSMTCGGVIQTDAEASTRV</sequence>
<reference evidence="2" key="1">
    <citation type="submission" date="2019-10" db="EMBL/GenBank/DDBJ databases">
        <authorList>
            <consortium name="DOE Joint Genome Institute"/>
            <person name="Kuo A."/>
            <person name="Miyauchi S."/>
            <person name="Kiss E."/>
            <person name="Drula E."/>
            <person name="Kohler A."/>
            <person name="Sanchez-Garcia M."/>
            <person name="Andreopoulos B."/>
            <person name="Barry K.W."/>
            <person name="Bonito G."/>
            <person name="Buee M."/>
            <person name="Carver A."/>
            <person name="Chen C."/>
            <person name="Cichocki N."/>
            <person name="Clum A."/>
            <person name="Culley D."/>
            <person name="Crous P.W."/>
            <person name="Fauchery L."/>
            <person name="Girlanda M."/>
            <person name="Hayes R."/>
            <person name="Keri Z."/>
            <person name="LaButti K."/>
            <person name="Lipzen A."/>
            <person name="Lombard V."/>
            <person name="Magnuson J."/>
            <person name="Maillard F."/>
            <person name="Morin E."/>
            <person name="Murat C."/>
            <person name="Nolan M."/>
            <person name="Ohm R."/>
            <person name="Pangilinan J."/>
            <person name="Pereira M."/>
            <person name="Perotto S."/>
            <person name="Peter M."/>
            <person name="Riley R."/>
            <person name="Sitrit Y."/>
            <person name="Stielow B."/>
            <person name="Szollosi G."/>
            <person name="Zifcakova L."/>
            <person name="Stursova M."/>
            <person name="Spatafora J.W."/>
            <person name="Tedersoo L."/>
            <person name="Vaario L.-M."/>
            <person name="Yamada A."/>
            <person name="Yan M."/>
            <person name="Wang P."/>
            <person name="Xu J."/>
            <person name="Bruns T."/>
            <person name="Baldrian P."/>
            <person name="Vilgalys R."/>
            <person name="Henrissat B."/>
            <person name="Grigoriev I.V."/>
            <person name="Hibbett D."/>
            <person name="Nagy L.G."/>
            <person name="Martin F.M."/>
        </authorList>
    </citation>
    <scope>NUCLEOTIDE SEQUENCE</scope>
    <source>
        <strain evidence="2">BED1</strain>
    </source>
</reference>
<keyword evidence="3" id="KW-1185">Reference proteome</keyword>
<evidence type="ECO:0000313" key="2">
    <source>
        <dbReference type="EMBL" id="KAF8452512.1"/>
    </source>
</evidence>
<organism evidence="2 3">
    <name type="scientific">Boletus edulis BED1</name>
    <dbReference type="NCBI Taxonomy" id="1328754"/>
    <lineage>
        <taxon>Eukaryota</taxon>
        <taxon>Fungi</taxon>
        <taxon>Dikarya</taxon>
        <taxon>Basidiomycota</taxon>
        <taxon>Agaricomycotina</taxon>
        <taxon>Agaricomycetes</taxon>
        <taxon>Agaricomycetidae</taxon>
        <taxon>Boletales</taxon>
        <taxon>Boletineae</taxon>
        <taxon>Boletaceae</taxon>
        <taxon>Boletoideae</taxon>
        <taxon>Boletus</taxon>
    </lineage>
</organism>
<feature type="region of interest" description="Disordered" evidence="1">
    <location>
        <begin position="243"/>
        <end position="266"/>
    </location>
</feature>
<accession>A0AAD4GMA5</accession>
<dbReference type="AlphaFoldDB" id="A0AAD4GMA5"/>
<protein>
    <submittedName>
        <fullName evidence="2">Uncharacterized protein</fullName>
    </submittedName>
</protein>
<proteinExistence type="predicted"/>
<comment type="caution">
    <text evidence="2">The sequence shown here is derived from an EMBL/GenBank/DDBJ whole genome shotgun (WGS) entry which is preliminary data.</text>
</comment>
<reference evidence="2" key="2">
    <citation type="journal article" date="2020" name="Nat. Commun.">
        <title>Large-scale genome sequencing of mycorrhizal fungi provides insights into the early evolution of symbiotic traits.</title>
        <authorList>
            <person name="Miyauchi S."/>
            <person name="Kiss E."/>
            <person name="Kuo A."/>
            <person name="Drula E."/>
            <person name="Kohler A."/>
            <person name="Sanchez-Garcia M."/>
            <person name="Morin E."/>
            <person name="Andreopoulos B."/>
            <person name="Barry K.W."/>
            <person name="Bonito G."/>
            <person name="Buee M."/>
            <person name="Carver A."/>
            <person name="Chen C."/>
            <person name="Cichocki N."/>
            <person name="Clum A."/>
            <person name="Culley D."/>
            <person name="Crous P.W."/>
            <person name="Fauchery L."/>
            <person name="Girlanda M."/>
            <person name="Hayes R.D."/>
            <person name="Keri Z."/>
            <person name="LaButti K."/>
            <person name="Lipzen A."/>
            <person name="Lombard V."/>
            <person name="Magnuson J."/>
            <person name="Maillard F."/>
            <person name="Murat C."/>
            <person name="Nolan M."/>
            <person name="Ohm R.A."/>
            <person name="Pangilinan J."/>
            <person name="Pereira M.F."/>
            <person name="Perotto S."/>
            <person name="Peter M."/>
            <person name="Pfister S."/>
            <person name="Riley R."/>
            <person name="Sitrit Y."/>
            <person name="Stielow J.B."/>
            <person name="Szollosi G."/>
            <person name="Zifcakova L."/>
            <person name="Stursova M."/>
            <person name="Spatafora J.W."/>
            <person name="Tedersoo L."/>
            <person name="Vaario L.M."/>
            <person name="Yamada A."/>
            <person name="Yan M."/>
            <person name="Wang P."/>
            <person name="Xu J."/>
            <person name="Bruns T."/>
            <person name="Baldrian P."/>
            <person name="Vilgalys R."/>
            <person name="Dunand C."/>
            <person name="Henrissat B."/>
            <person name="Grigoriev I.V."/>
            <person name="Hibbett D."/>
            <person name="Nagy L.G."/>
            <person name="Martin F.M."/>
        </authorList>
    </citation>
    <scope>NUCLEOTIDE SEQUENCE</scope>
    <source>
        <strain evidence="2">BED1</strain>
    </source>
</reference>
<evidence type="ECO:0000256" key="1">
    <source>
        <dbReference type="SAM" id="MobiDB-lite"/>
    </source>
</evidence>